<protein>
    <submittedName>
        <fullName evidence="2">Uncharacterized protein</fullName>
    </submittedName>
</protein>
<evidence type="ECO:0000313" key="3">
    <source>
        <dbReference type="Proteomes" id="UP000193944"/>
    </source>
</evidence>
<dbReference type="OrthoDB" id="10592389at2759"/>
<organism evidence="2 3">
    <name type="scientific">Anaeromyces robustus</name>
    <dbReference type="NCBI Taxonomy" id="1754192"/>
    <lineage>
        <taxon>Eukaryota</taxon>
        <taxon>Fungi</taxon>
        <taxon>Fungi incertae sedis</taxon>
        <taxon>Chytridiomycota</taxon>
        <taxon>Chytridiomycota incertae sedis</taxon>
        <taxon>Neocallimastigomycetes</taxon>
        <taxon>Neocallimastigales</taxon>
        <taxon>Neocallimastigaceae</taxon>
        <taxon>Anaeromyces</taxon>
    </lineage>
</organism>
<feature type="coiled-coil region" evidence="1">
    <location>
        <begin position="23"/>
        <end position="50"/>
    </location>
</feature>
<dbReference type="EMBL" id="MCFG01000052">
    <property type="protein sequence ID" value="ORX84443.1"/>
    <property type="molecule type" value="Genomic_DNA"/>
</dbReference>
<dbReference type="AlphaFoldDB" id="A0A1Y1XFE9"/>
<reference evidence="2 3" key="2">
    <citation type="submission" date="2016-08" db="EMBL/GenBank/DDBJ databases">
        <title>Pervasive Adenine N6-methylation of Active Genes in Fungi.</title>
        <authorList>
            <consortium name="DOE Joint Genome Institute"/>
            <person name="Mondo S.J."/>
            <person name="Dannebaum R.O."/>
            <person name="Kuo R.C."/>
            <person name="Labutti K."/>
            <person name="Haridas S."/>
            <person name="Kuo A."/>
            <person name="Salamov A."/>
            <person name="Ahrendt S.R."/>
            <person name="Lipzen A."/>
            <person name="Sullivan W."/>
            <person name="Andreopoulos W.B."/>
            <person name="Clum A."/>
            <person name="Lindquist E."/>
            <person name="Daum C."/>
            <person name="Ramamoorthy G.K."/>
            <person name="Gryganskyi A."/>
            <person name="Culley D."/>
            <person name="Magnuson J.K."/>
            <person name="James T.Y."/>
            <person name="O'Malley M.A."/>
            <person name="Stajich J.E."/>
            <person name="Spatafora J.W."/>
            <person name="Visel A."/>
            <person name="Grigoriev I.V."/>
        </authorList>
    </citation>
    <scope>NUCLEOTIDE SEQUENCE [LARGE SCALE GENOMIC DNA]</scope>
    <source>
        <strain evidence="2 3">S4</strain>
    </source>
</reference>
<gene>
    <name evidence="2" type="ORF">BCR32DRAFT_128131</name>
</gene>
<sequence length="120" mass="14000">MNNTINPNNNNDNNNQKVIHLRNNKLILENKELREKVKMLNEKLAYHQANNSKSLEQLKKKLPPLKSSHDNSKCVDSAEYGKQKKYSDIFKLPTIRNKSTSIVEEKCQQLIERIIMLLIV</sequence>
<accession>A0A1Y1XFE9</accession>
<name>A0A1Y1XFE9_9FUNG</name>
<keyword evidence="3" id="KW-1185">Reference proteome</keyword>
<evidence type="ECO:0000313" key="2">
    <source>
        <dbReference type="EMBL" id="ORX84443.1"/>
    </source>
</evidence>
<reference evidence="2 3" key="1">
    <citation type="submission" date="2016-08" db="EMBL/GenBank/DDBJ databases">
        <title>A Parts List for Fungal Cellulosomes Revealed by Comparative Genomics.</title>
        <authorList>
            <consortium name="DOE Joint Genome Institute"/>
            <person name="Haitjema C.H."/>
            <person name="Gilmore S.P."/>
            <person name="Henske J.K."/>
            <person name="Solomon K.V."/>
            <person name="De Groot R."/>
            <person name="Kuo A."/>
            <person name="Mondo S.J."/>
            <person name="Salamov A.A."/>
            <person name="Labutti K."/>
            <person name="Zhao Z."/>
            <person name="Chiniquy J."/>
            <person name="Barry K."/>
            <person name="Brewer H.M."/>
            <person name="Purvine S.O."/>
            <person name="Wright A.T."/>
            <person name="Boxma B."/>
            <person name="Van Alen T."/>
            <person name="Hackstein J.H."/>
            <person name="Baker S.E."/>
            <person name="Grigoriev I.V."/>
            <person name="O'Malley M.A."/>
        </authorList>
    </citation>
    <scope>NUCLEOTIDE SEQUENCE [LARGE SCALE GENOMIC DNA]</scope>
    <source>
        <strain evidence="2 3">S4</strain>
    </source>
</reference>
<keyword evidence="1" id="KW-0175">Coiled coil</keyword>
<proteinExistence type="predicted"/>
<dbReference type="Proteomes" id="UP000193944">
    <property type="component" value="Unassembled WGS sequence"/>
</dbReference>
<evidence type="ECO:0000256" key="1">
    <source>
        <dbReference type="SAM" id="Coils"/>
    </source>
</evidence>
<comment type="caution">
    <text evidence="2">The sequence shown here is derived from an EMBL/GenBank/DDBJ whole genome shotgun (WGS) entry which is preliminary data.</text>
</comment>